<dbReference type="GO" id="GO:0098609">
    <property type="term" value="P:cell-cell adhesion"/>
    <property type="evidence" value="ECO:0007669"/>
    <property type="project" value="TreeGrafter"/>
</dbReference>
<dbReference type="PANTHER" id="PTHR23220">
    <property type="entry name" value="INTEGRIN ALPHA"/>
    <property type="match status" value="1"/>
</dbReference>
<dbReference type="InterPro" id="IPR048285">
    <property type="entry name" value="Integrin_alpha_Ig-like_2"/>
</dbReference>
<dbReference type="PRINTS" id="PR01185">
    <property type="entry name" value="INTEGRINA"/>
</dbReference>
<feature type="compositionally biased region" description="Low complexity" evidence="12">
    <location>
        <begin position="864"/>
        <end position="878"/>
    </location>
</feature>
<keyword evidence="16" id="KW-1185">Reference proteome</keyword>
<dbReference type="SUPFAM" id="SSF69318">
    <property type="entry name" value="Integrin alpha N-terminal domain"/>
    <property type="match status" value="1"/>
</dbReference>
<evidence type="ECO:0000256" key="9">
    <source>
        <dbReference type="ARBA" id="ARBA00023180"/>
    </source>
</evidence>
<reference evidence="15 16" key="1">
    <citation type="journal article" date="2010" name="Nature">
        <title>The genome of a songbird.</title>
        <authorList>
            <person name="Warren W.C."/>
            <person name="Clayton D.F."/>
            <person name="Ellegren H."/>
            <person name="Arnold A.P."/>
            <person name="Hillier L.W."/>
            <person name="Kunstner A."/>
            <person name="Searle S."/>
            <person name="White S."/>
            <person name="Vilella A.J."/>
            <person name="Fairley S."/>
            <person name="Heger A."/>
            <person name="Kong L."/>
            <person name="Ponting C.P."/>
            <person name="Jarvis E.D."/>
            <person name="Mello C.V."/>
            <person name="Minx P."/>
            <person name="Lovell P."/>
            <person name="Velho T.A."/>
            <person name="Ferris M."/>
            <person name="Balakrishnan C.N."/>
            <person name="Sinha S."/>
            <person name="Blatti C."/>
            <person name="London S.E."/>
            <person name="Li Y."/>
            <person name="Lin Y.C."/>
            <person name="George J."/>
            <person name="Sweedler J."/>
            <person name="Southey B."/>
            <person name="Gunaratne P."/>
            <person name="Watson M."/>
            <person name="Nam K."/>
            <person name="Backstrom N."/>
            <person name="Smeds L."/>
            <person name="Nabholz B."/>
            <person name="Itoh Y."/>
            <person name="Whitney O."/>
            <person name="Pfenning A.R."/>
            <person name="Howard J."/>
            <person name="Volker M."/>
            <person name="Skinner B.M."/>
            <person name="Griffin D.K."/>
            <person name="Ye L."/>
            <person name="McLaren W.M."/>
            <person name="Flicek P."/>
            <person name="Quesada V."/>
            <person name="Velasco G."/>
            <person name="Lopez-Otin C."/>
            <person name="Puente X.S."/>
            <person name="Olender T."/>
            <person name="Lancet D."/>
            <person name="Smit A.F."/>
            <person name="Hubley R."/>
            <person name="Konkel M.K."/>
            <person name="Walker J.A."/>
            <person name="Batzer M.A."/>
            <person name="Gu W."/>
            <person name="Pollock D.D."/>
            <person name="Chen L."/>
            <person name="Cheng Z."/>
            <person name="Eichler E.E."/>
            <person name="Stapley J."/>
            <person name="Slate J."/>
            <person name="Ekblom R."/>
            <person name="Birkhead T."/>
            <person name="Burke T."/>
            <person name="Burt D."/>
            <person name="Scharff C."/>
            <person name="Adam I."/>
            <person name="Richard H."/>
            <person name="Sultan M."/>
            <person name="Soldatov A."/>
            <person name="Lehrach H."/>
            <person name="Edwards S.V."/>
            <person name="Yang S.P."/>
            <person name="Li X."/>
            <person name="Graves T."/>
            <person name="Fulton L."/>
            <person name="Nelson J."/>
            <person name="Chinwalla A."/>
            <person name="Hou S."/>
            <person name="Mardis E.R."/>
            <person name="Wilson R.K."/>
        </authorList>
    </citation>
    <scope>NUCLEOTIDE SEQUENCE [LARGE SCALE GENOMIC DNA]</scope>
</reference>
<feature type="compositionally biased region" description="Basic and acidic residues" evidence="12">
    <location>
        <begin position="945"/>
        <end position="966"/>
    </location>
</feature>
<dbReference type="PROSITE" id="PS51470">
    <property type="entry name" value="FG_GAP"/>
    <property type="match status" value="3"/>
</dbReference>
<dbReference type="OMA" id="EHRYHVN"/>
<feature type="repeat" description="FG-GAP" evidence="10">
    <location>
        <begin position="257"/>
        <end position="324"/>
    </location>
</feature>
<keyword evidence="7" id="KW-0472">Membrane</keyword>
<evidence type="ECO:0000256" key="10">
    <source>
        <dbReference type="PROSITE-ProRule" id="PRU00803"/>
    </source>
</evidence>
<feature type="region of interest" description="Disordered" evidence="12">
    <location>
        <begin position="142"/>
        <end position="188"/>
    </location>
</feature>
<feature type="domain" description="Integrin alpha second immunoglobulin-like" evidence="13">
    <location>
        <begin position="585"/>
        <end position="729"/>
    </location>
</feature>
<dbReference type="PANTHER" id="PTHR23220:SF118">
    <property type="entry name" value="INTEGRIN ALPHA-X"/>
    <property type="match status" value="1"/>
</dbReference>
<evidence type="ECO:0000256" key="3">
    <source>
        <dbReference type="ARBA" id="ARBA00022692"/>
    </source>
</evidence>
<feature type="region of interest" description="Disordered" evidence="12">
    <location>
        <begin position="654"/>
        <end position="673"/>
    </location>
</feature>
<keyword evidence="8 11" id="KW-0675">Receptor</keyword>
<dbReference type="Gene3D" id="2.130.10.130">
    <property type="entry name" value="Integrin alpha, N-terminal"/>
    <property type="match status" value="2"/>
</dbReference>
<dbReference type="Gene3D" id="2.60.40.1530">
    <property type="entry name" value="ntegrin, alpha v. Chain A, domain 4"/>
    <property type="match status" value="1"/>
</dbReference>
<dbReference type="GO" id="GO:0005178">
    <property type="term" value="F:integrin binding"/>
    <property type="evidence" value="ECO:0007669"/>
    <property type="project" value="TreeGrafter"/>
</dbReference>
<evidence type="ECO:0000256" key="11">
    <source>
        <dbReference type="RuleBase" id="RU003762"/>
    </source>
</evidence>
<dbReference type="Gene3D" id="2.60.40.1460">
    <property type="entry name" value="Integrin domains. Chain A, domain 2"/>
    <property type="match status" value="1"/>
</dbReference>
<dbReference type="Gene3D" id="2.60.40.1510">
    <property type="entry name" value="ntegrin, alpha v. Chain A, domain 3"/>
    <property type="match status" value="1"/>
</dbReference>
<evidence type="ECO:0000313" key="16">
    <source>
        <dbReference type="Proteomes" id="UP000007754"/>
    </source>
</evidence>
<dbReference type="GO" id="GO:0007160">
    <property type="term" value="P:cell-matrix adhesion"/>
    <property type="evidence" value="ECO:0007669"/>
    <property type="project" value="TreeGrafter"/>
</dbReference>
<dbReference type="GO" id="GO:0008305">
    <property type="term" value="C:integrin complex"/>
    <property type="evidence" value="ECO:0007669"/>
    <property type="project" value="InterPro"/>
</dbReference>
<evidence type="ECO:0000256" key="7">
    <source>
        <dbReference type="ARBA" id="ARBA00023136"/>
    </source>
</evidence>
<evidence type="ECO:0000256" key="1">
    <source>
        <dbReference type="ARBA" id="ARBA00004479"/>
    </source>
</evidence>
<feature type="domain" description="Integrin alpha-X-like third Ig-like" evidence="14">
    <location>
        <begin position="730"/>
        <end position="840"/>
    </location>
</feature>
<evidence type="ECO:0000256" key="4">
    <source>
        <dbReference type="ARBA" id="ARBA00022889"/>
    </source>
</evidence>
<evidence type="ECO:0000256" key="8">
    <source>
        <dbReference type="ARBA" id="ARBA00023170"/>
    </source>
</evidence>
<dbReference type="AlphaFoldDB" id="A0A674G996"/>
<reference evidence="15" key="3">
    <citation type="submission" date="2025-09" db="UniProtKB">
        <authorList>
            <consortium name="Ensembl"/>
        </authorList>
    </citation>
    <scope>IDENTIFICATION</scope>
</reference>
<organism evidence="15 16">
    <name type="scientific">Taeniopygia guttata</name>
    <name type="common">Zebra finch</name>
    <name type="synonym">Poephila guttata</name>
    <dbReference type="NCBI Taxonomy" id="59729"/>
    <lineage>
        <taxon>Eukaryota</taxon>
        <taxon>Metazoa</taxon>
        <taxon>Chordata</taxon>
        <taxon>Craniata</taxon>
        <taxon>Vertebrata</taxon>
        <taxon>Euteleostomi</taxon>
        <taxon>Archelosauria</taxon>
        <taxon>Archosauria</taxon>
        <taxon>Dinosauria</taxon>
        <taxon>Saurischia</taxon>
        <taxon>Theropoda</taxon>
        <taxon>Coelurosauria</taxon>
        <taxon>Aves</taxon>
        <taxon>Neognathae</taxon>
        <taxon>Neoaves</taxon>
        <taxon>Telluraves</taxon>
        <taxon>Australaves</taxon>
        <taxon>Passeriformes</taxon>
        <taxon>Passeroidea</taxon>
        <taxon>Estrildidae</taxon>
        <taxon>Estrildinae</taxon>
        <taxon>Taeniopygia</taxon>
    </lineage>
</organism>
<accession>A0A674G996</accession>
<dbReference type="InParanoid" id="A0A674G996"/>
<keyword evidence="5" id="KW-1133">Transmembrane helix</keyword>
<reference evidence="15" key="2">
    <citation type="submission" date="2025-08" db="UniProtKB">
        <authorList>
            <consortium name="Ensembl"/>
        </authorList>
    </citation>
    <scope>IDENTIFICATION</scope>
</reference>
<keyword evidence="9" id="KW-0325">Glycoprotein</keyword>
<keyword evidence="6 11" id="KW-0401">Integrin</keyword>
<dbReference type="GO" id="GO:0009897">
    <property type="term" value="C:external side of plasma membrane"/>
    <property type="evidence" value="ECO:0007669"/>
    <property type="project" value="TreeGrafter"/>
</dbReference>
<dbReference type="SUPFAM" id="SSF69179">
    <property type="entry name" value="Integrin domains"/>
    <property type="match status" value="2"/>
</dbReference>
<dbReference type="InterPro" id="IPR000413">
    <property type="entry name" value="Integrin_alpha"/>
</dbReference>
<dbReference type="InterPro" id="IPR028994">
    <property type="entry name" value="Integrin_alpha_N"/>
</dbReference>
<feature type="repeat" description="FG-GAP" evidence="10">
    <location>
        <begin position="328"/>
        <end position="385"/>
    </location>
</feature>
<dbReference type="InterPro" id="IPR048633">
    <property type="entry name" value="ITGAX-like_Ig_3"/>
</dbReference>
<evidence type="ECO:0000259" key="14">
    <source>
        <dbReference type="Pfam" id="PF21520"/>
    </source>
</evidence>
<protein>
    <submittedName>
        <fullName evidence="15">Uncharacterized protein</fullName>
    </submittedName>
</protein>
<dbReference type="GO" id="GO:0033627">
    <property type="term" value="P:cell adhesion mediated by integrin"/>
    <property type="evidence" value="ECO:0007669"/>
    <property type="project" value="TreeGrafter"/>
</dbReference>
<comment type="similarity">
    <text evidence="2 11">Belongs to the integrin alpha chain family.</text>
</comment>
<keyword evidence="3" id="KW-0812">Transmembrane</keyword>
<sequence length="978" mass="102294">MTPWTTQRSSRWPKPWRSLATPLGSVAFGRPQAHLELQVIASDPTHVFRVDNFEALSGIQRELRERIFAIEGTSSAHSSSFQMEMAQEGFSATLTTAGPVLGAVGAFDWSGGAFAYGGGAPTFLNGSGTHLGTPGAHLGTPGAHLGTPGAHLGTPGAHLGTPGEQPGHTWSAPGHTWSTPGHTWSTPGHTWSTPGHTWRTSGHTWRAPGRCCRCQRWLPGLCSGTGAPRAHLGVGVGRAPIRSPGPGPAAAAWTHLGTPGGGHRDSVGSYFGASLLGLQPCPGEPRPRPGELQVRLLVGAPMFYGGGSGGRVYLCEMDGQAPHLRCPRALRGSPGHPHGRFGASLAHLSHLDGLTCPQVAVGAPLEDDGHGAVYLFRGAPGGHLGEVVQRISGSRFPSQPQFFGQSLSGGRDLSGDHLPDLAVGARDQVLLLRSPPLLQVRLSVTFEPQVIPARECPEGAELREPLGVAQVCFNLSKASPDTFGPALSARLWFRARLDPDRVRPRADFGAETAENGTLVMGLGRSCRDLRLFHRGCPQDTMTPLTLRVTFGGRGDPLGGSGGLRPQIGPGSDTQLSATLPFEHDCGTDNVCQDQLQVQLNFSGPGALVVGEGDALELRLRLRNAGESSFGPGLLLRHPAPLSFRRLQLLQSRSGSLRCHSEPPSGRDRRTRCHLQPPLLRGGGQVSFQLTLDVPSDAELGDSLEVTAQTTSDNGGSGGRSQSVTITVPVRYQVFLVLASSPDSTRYLNITKGGAHPPTAPVTHHYQVKVLGHRGVAAAVSFLVPSHLSPEPLWEHLEVSPEQEEPRCEERPEQRGAGAAPERHLLACPSSPCRLFRCSLPPPAPPPPLGVPCGGAAQDGGAGTAGAAQAAPAELGPGELRPRPVQEHLGGHRAAGADGAGAAGPPQPPPPHFGGVSGGAPPAGAGGAGALQGWILQAPLQRNAGGRRDPRGPPRGPPELRKFGENSSEKLICILIKTP</sequence>
<evidence type="ECO:0000256" key="5">
    <source>
        <dbReference type="ARBA" id="ARBA00022989"/>
    </source>
</evidence>
<feature type="compositionally biased region" description="Basic and acidic residues" evidence="12">
    <location>
        <begin position="879"/>
        <end position="889"/>
    </location>
</feature>
<dbReference type="SMART" id="SM00191">
    <property type="entry name" value="Int_alpha"/>
    <property type="match status" value="3"/>
</dbReference>
<evidence type="ECO:0000256" key="12">
    <source>
        <dbReference type="SAM" id="MobiDB-lite"/>
    </source>
</evidence>
<evidence type="ECO:0000256" key="6">
    <source>
        <dbReference type="ARBA" id="ARBA00023037"/>
    </source>
</evidence>
<keyword evidence="4 11" id="KW-0130">Cell adhesion</keyword>
<feature type="compositionally biased region" description="Basic and acidic residues" evidence="12">
    <location>
        <begin position="658"/>
        <end position="667"/>
    </location>
</feature>
<comment type="subcellular location">
    <subcellularLocation>
        <location evidence="1 11">Membrane</location>
        <topology evidence="1 11">Single-pass type I membrane protein</topology>
    </subcellularLocation>
</comment>
<evidence type="ECO:0000259" key="13">
    <source>
        <dbReference type="Pfam" id="PF20805"/>
    </source>
</evidence>
<dbReference type="Pfam" id="PF21520">
    <property type="entry name" value="ITGAX-like_Ig_3"/>
    <property type="match status" value="1"/>
</dbReference>
<dbReference type="InterPro" id="IPR013519">
    <property type="entry name" value="Int_alpha_beta-p"/>
</dbReference>
<dbReference type="InterPro" id="IPR032695">
    <property type="entry name" value="Integrin_dom_sf"/>
</dbReference>
<feature type="compositionally biased region" description="Basic and acidic residues" evidence="12">
    <location>
        <begin position="796"/>
        <end position="813"/>
    </location>
</feature>
<feature type="repeat" description="FG-GAP" evidence="10">
    <location>
        <begin position="389"/>
        <end position="449"/>
    </location>
</feature>
<dbReference type="GeneTree" id="ENSGT00940000154838"/>
<dbReference type="Ensembl" id="ENSTGUT00000038799.1">
    <property type="protein sequence ID" value="ENSTGUP00000019105.1"/>
    <property type="gene ID" value="ENSTGUG00000027498.1"/>
</dbReference>
<dbReference type="Proteomes" id="UP000007754">
    <property type="component" value="Chromosome 16"/>
</dbReference>
<dbReference type="GO" id="GO:0007229">
    <property type="term" value="P:integrin-mediated signaling pathway"/>
    <property type="evidence" value="ECO:0007669"/>
    <property type="project" value="UniProtKB-KW"/>
</dbReference>
<feature type="compositionally biased region" description="Polar residues" evidence="12">
    <location>
        <begin position="176"/>
        <end position="188"/>
    </location>
</feature>
<evidence type="ECO:0000313" key="15">
    <source>
        <dbReference type="Ensembl" id="ENSTGUP00000019105.1"/>
    </source>
</evidence>
<evidence type="ECO:0000256" key="2">
    <source>
        <dbReference type="ARBA" id="ARBA00008054"/>
    </source>
</evidence>
<feature type="region of interest" description="Disordered" evidence="12">
    <location>
        <begin position="848"/>
        <end position="966"/>
    </location>
</feature>
<proteinExistence type="inferred from homology"/>
<feature type="region of interest" description="Disordered" evidence="12">
    <location>
        <begin position="796"/>
        <end position="822"/>
    </location>
</feature>
<dbReference type="Pfam" id="PF20805">
    <property type="entry name" value="Integrin_A_Ig_2"/>
    <property type="match status" value="1"/>
</dbReference>
<name>A0A674G996_TAEGU</name>